<dbReference type="InterPro" id="IPR016985">
    <property type="entry name" value="UCP031890_Tim44-rel"/>
</dbReference>
<dbReference type="AlphaFoldDB" id="A0A1Y6BFS3"/>
<dbReference type="RefSeq" id="WP_085121880.1">
    <property type="nucleotide sequence ID" value="NZ_FWZX01000004.1"/>
</dbReference>
<sequence>MGDGFQYVDILFFAAIAAFLVLRLRSVLGKRTGHQSNDFDPFRDRQGAEKAADEKIVRLPDGRRPAEPQPADQPEDTALAGTERPAVKGVAAVRAADPAFDEAGFLQGARAAFEMIVTAFAQGDAKALRPLLADEVYKDFSGAIDERQARKETLDTTLVGIEKAELAEAELQGRTAFVTVRFVSQQVNVTRDAEDRIVDGDANEVETITDLWTFARNVKSRDPNWKLVATQSSQ</sequence>
<dbReference type="STRING" id="560819.SAMN05428998_104180"/>
<evidence type="ECO:0000256" key="2">
    <source>
        <dbReference type="ARBA" id="ARBA00009597"/>
    </source>
</evidence>
<dbReference type="PANTHER" id="PTHR10721">
    <property type="entry name" value="MITOCHONDRIAL IMPORT INNER MEMBRANE TRANSLOCASE SUBUNIT TIM44"/>
    <property type="match status" value="1"/>
</dbReference>
<comment type="similarity">
    <text evidence="2">Belongs to the Tim44 family.</text>
</comment>
<feature type="domain" description="Tim44-like" evidence="7">
    <location>
        <begin position="86"/>
        <end position="232"/>
    </location>
</feature>
<keyword evidence="4 6" id="KW-0472">Membrane</keyword>
<dbReference type="EMBL" id="FWZX01000004">
    <property type="protein sequence ID" value="SMF08914.1"/>
    <property type="molecule type" value="Genomic_DNA"/>
</dbReference>
<keyword evidence="6" id="KW-0812">Transmembrane</keyword>
<proteinExistence type="inferred from homology"/>
<dbReference type="SMART" id="SM00978">
    <property type="entry name" value="Tim44"/>
    <property type="match status" value="1"/>
</dbReference>
<dbReference type="GO" id="GO:0016020">
    <property type="term" value="C:membrane"/>
    <property type="evidence" value="ECO:0007669"/>
    <property type="project" value="UniProtKB-SubCell"/>
</dbReference>
<evidence type="ECO:0000256" key="3">
    <source>
        <dbReference type="ARBA" id="ARBA00022946"/>
    </source>
</evidence>
<comment type="subcellular location">
    <subcellularLocation>
        <location evidence="1">Membrane</location>
    </subcellularLocation>
</comment>
<evidence type="ECO:0000256" key="1">
    <source>
        <dbReference type="ARBA" id="ARBA00004370"/>
    </source>
</evidence>
<evidence type="ECO:0000256" key="4">
    <source>
        <dbReference type="ARBA" id="ARBA00023136"/>
    </source>
</evidence>
<gene>
    <name evidence="8" type="ORF">SAMN05428998_104180</name>
</gene>
<dbReference type="SUPFAM" id="SSF54427">
    <property type="entry name" value="NTF2-like"/>
    <property type="match status" value="1"/>
</dbReference>
<dbReference type="PANTHER" id="PTHR10721:SF1">
    <property type="entry name" value="MITOCHONDRIAL IMPORT INNER MEMBRANE TRANSLOCASE SUBUNIT TIM44"/>
    <property type="match status" value="1"/>
</dbReference>
<dbReference type="GO" id="GO:0030150">
    <property type="term" value="P:protein import into mitochondrial matrix"/>
    <property type="evidence" value="ECO:0007669"/>
    <property type="project" value="TreeGrafter"/>
</dbReference>
<dbReference type="InterPro" id="IPR039544">
    <property type="entry name" value="Tim44-like"/>
</dbReference>
<organism evidence="8 9">
    <name type="scientific">Tistlia consotensis USBA 355</name>
    <dbReference type="NCBI Taxonomy" id="560819"/>
    <lineage>
        <taxon>Bacteria</taxon>
        <taxon>Pseudomonadati</taxon>
        <taxon>Pseudomonadota</taxon>
        <taxon>Alphaproteobacteria</taxon>
        <taxon>Rhodospirillales</taxon>
        <taxon>Rhodovibrionaceae</taxon>
        <taxon>Tistlia</taxon>
    </lineage>
</organism>
<dbReference type="PIRSF" id="PIRSF031890">
    <property type="entry name" value="UCP031890_transporter_Tim44"/>
    <property type="match status" value="1"/>
</dbReference>
<name>A0A1Y6BFS3_9PROT</name>
<keyword evidence="6" id="KW-1133">Transmembrane helix</keyword>
<dbReference type="Gene3D" id="3.10.450.240">
    <property type="match status" value="1"/>
</dbReference>
<evidence type="ECO:0000313" key="9">
    <source>
        <dbReference type="Proteomes" id="UP000192917"/>
    </source>
</evidence>
<reference evidence="8 9" key="1">
    <citation type="submission" date="2017-04" db="EMBL/GenBank/DDBJ databases">
        <authorList>
            <person name="Afonso C.L."/>
            <person name="Miller P.J."/>
            <person name="Scott M.A."/>
            <person name="Spackman E."/>
            <person name="Goraichik I."/>
            <person name="Dimitrov K.M."/>
            <person name="Suarez D.L."/>
            <person name="Swayne D.E."/>
        </authorList>
    </citation>
    <scope>NUCLEOTIDE SEQUENCE [LARGE SCALE GENOMIC DNA]</scope>
    <source>
        <strain evidence="8 9">USBA 355</strain>
    </source>
</reference>
<keyword evidence="3" id="KW-0809">Transit peptide</keyword>
<evidence type="ECO:0000256" key="6">
    <source>
        <dbReference type="SAM" id="Phobius"/>
    </source>
</evidence>
<dbReference type="InterPro" id="IPR032710">
    <property type="entry name" value="NTF2-like_dom_sf"/>
</dbReference>
<feature type="region of interest" description="Disordered" evidence="5">
    <location>
        <begin position="33"/>
        <end position="81"/>
    </location>
</feature>
<dbReference type="GO" id="GO:0051087">
    <property type="term" value="F:protein-folding chaperone binding"/>
    <property type="evidence" value="ECO:0007669"/>
    <property type="project" value="TreeGrafter"/>
</dbReference>
<evidence type="ECO:0000259" key="7">
    <source>
        <dbReference type="SMART" id="SM00978"/>
    </source>
</evidence>
<dbReference type="NCBIfam" id="NF033779">
    <property type="entry name" value="Tim44_TimA_adap"/>
    <property type="match status" value="1"/>
</dbReference>
<dbReference type="InterPro" id="IPR007379">
    <property type="entry name" value="Tim44-like_dom"/>
</dbReference>
<protein>
    <submittedName>
        <fullName evidence="8">Predicted lipid-binding transport protein, Tim44 family</fullName>
    </submittedName>
</protein>
<evidence type="ECO:0000256" key="5">
    <source>
        <dbReference type="SAM" id="MobiDB-lite"/>
    </source>
</evidence>
<dbReference type="Proteomes" id="UP000192917">
    <property type="component" value="Unassembled WGS sequence"/>
</dbReference>
<feature type="compositionally biased region" description="Basic and acidic residues" evidence="5">
    <location>
        <begin position="40"/>
        <end position="66"/>
    </location>
</feature>
<accession>A0A1Y6BFS3</accession>
<evidence type="ECO:0000313" key="8">
    <source>
        <dbReference type="EMBL" id="SMF08914.1"/>
    </source>
</evidence>
<keyword evidence="9" id="KW-1185">Reference proteome</keyword>
<feature type="transmembrane region" description="Helical" evidence="6">
    <location>
        <begin position="6"/>
        <end position="24"/>
    </location>
</feature>
<dbReference type="Pfam" id="PF04280">
    <property type="entry name" value="Tim44"/>
    <property type="match status" value="1"/>
</dbReference>